<evidence type="ECO:0000256" key="1">
    <source>
        <dbReference type="ARBA" id="ARBA00022630"/>
    </source>
</evidence>
<evidence type="ECO:0000256" key="2">
    <source>
        <dbReference type="ARBA" id="ARBA00023002"/>
    </source>
</evidence>
<comment type="caution">
    <text evidence="4">The sequence shown here is derived from an EMBL/GenBank/DDBJ whole genome shotgun (WGS) entry which is preliminary data.</text>
</comment>
<proteinExistence type="predicted"/>
<dbReference type="Gene3D" id="3.50.50.60">
    <property type="entry name" value="FAD/NAD(P)-binding domain"/>
    <property type="match status" value="2"/>
</dbReference>
<dbReference type="InterPro" id="IPR036188">
    <property type="entry name" value="FAD/NAD-bd_sf"/>
</dbReference>
<dbReference type="PANTHER" id="PTHR48105">
    <property type="entry name" value="THIOREDOXIN REDUCTASE 1-RELATED-RELATED"/>
    <property type="match status" value="1"/>
</dbReference>
<keyword evidence="2" id="KW-0560">Oxidoreductase</keyword>
<feature type="domain" description="FAD/NAD(P)-binding" evidence="3">
    <location>
        <begin position="58"/>
        <end position="229"/>
    </location>
</feature>
<dbReference type="InterPro" id="IPR050097">
    <property type="entry name" value="Ferredoxin-NADP_redctase_2"/>
</dbReference>
<dbReference type="InterPro" id="IPR023753">
    <property type="entry name" value="FAD/NAD-binding_dom"/>
</dbReference>
<dbReference type="Pfam" id="PF07992">
    <property type="entry name" value="Pyr_redox_2"/>
    <property type="match status" value="1"/>
</dbReference>
<dbReference type="EMBL" id="JAMKFE010000007">
    <property type="protein sequence ID" value="MCM5680631.1"/>
    <property type="molecule type" value="Genomic_DNA"/>
</dbReference>
<dbReference type="PRINTS" id="PR00368">
    <property type="entry name" value="FADPNR"/>
</dbReference>
<dbReference type="PRINTS" id="PR00469">
    <property type="entry name" value="PNDRDTASEII"/>
</dbReference>
<keyword evidence="5" id="KW-1185">Reference proteome</keyword>
<keyword evidence="1" id="KW-0285">Flavoprotein</keyword>
<dbReference type="RefSeq" id="WP_251779083.1">
    <property type="nucleotide sequence ID" value="NZ_JAMKFE010000007.1"/>
</dbReference>
<evidence type="ECO:0000313" key="5">
    <source>
        <dbReference type="Proteomes" id="UP001165541"/>
    </source>
</evidence>
<dbReference type="SUPFAM" id="SSF51905">
    <property type="entry name" value="FAD/NAD(P)-binding domain"/>
    <property type="match status" value="1"/>
</dbReference>
<reference evidence="4" key="1">
    <citation type="submission" date="2022-05" db="EMBL/GenBank/DDBJ databases">
        <title>Schlegelella sp. nov., isolated from mangrove soil.</title>
        <authorList>
            <person name="Liu Y."/>
            <person name="Ge X."/>
            <person name="Liu W."/>
        </authorList>
    </citation>
    <scope>NUCLEOTIDE SEQUENCE</scope>
    <source>
        <strain evidence="4">S2-27</strain>
    </source>
</reference>
<organism evidence="4 5">
    <name type="scientific">Caldimonas mangrovi</name>
    <dbReference type="NCBI Taxonomy" id="2944811"/>
    <lineage>
        <taxon>Bacteria</taxon>
        <taxon>Pseudomonadati</taxon>
        <taxon>Pseudomonadota</taxon>
        <taxon>Betaproteobacteria</taxon>
        <taxon>Burkholderiales</taxon>
        <taxon>Sphaerotilaceae</taxon>
        <taxon>Caldimonas</taxon>
    </lineage>
</organism>
<sequence>MVRLRANFGAESISQRIPGASHLATSVRQQRITRCVSNATCIDRRCRRLVRRFGMIEDVIVVGGGPAGAACALWTHQLGLRVLLLEAGSAVGGLQLRSPYGNPWIPGVQGKTGQQVAASLQAHLEAAAVPHALNFAAAEIKRSVEHVGWEVSNERATHAARYVVIATGAKPRREGFVESDRVGIGPGISMERLDVAGKRVAILGGGDNAFDQAASAKRRGARCVDIYCRRAPRAQPLLVRQVEARCVHIGPFHADPLSMSVNGAPYDIFGVQFGFQACIPGGLQLPLIDGYIDVDRRGAVRRFPRLFAAGEVTNYWHPCVTTSYAHGVQVAKSIQNELQLAHSVAPASPVSLLAHVS</sequence>
<gene>
    <name evidence="4" type="ORF">M8A51_13980</name>
</gene>
<evidence type="ECO:0000259" key="3">
    <source>
        <dbReference type="Pfam" id="PF07992"/>
    </source>
</evidence>
<name>A0ABT0YPG9_9BURK</name>
<dbReference type="Proteomes" id="UP001165541">
    <property type="component" value="Unassembled WGS sequence"/>
</dbReference>
<accession>A0ABT0YPG9</accession>
<protein>
    <submittedName>
        <fullName evidence="4">FAD-dependent oxidoreductase</fullName>
    </submittedName>
</protein>
<evidence type="ECO:0000313" key="4">
    <source>
        <dbReference type="EMBL" id="MCM5680631.1"/>
    </source>
</evidence>